<dbReference type="EMBL" id="KN818234">
    <property type="protein sequence ID" value="KIL66718.1"/>
    <property type="molecule type" value="Genomic_DNA"/>
</dbReference>
<name>A0A0C2XD00_AMAMK</name>
<sequence length="72" mass="8367">IWIMGYQEAMGYKPDFGCNQLGNTKKLWEVRSYGKLGLWVRRSSTVYISLSMGVETRCKVPTTTREPKLRLH</sequence>
<dbReference type="InParanoid" id="A0A0C2XD00"/>
<organism evidence="1 2">
    <name type="scientific">Amanita muscaria (strain Koide BX008)</name>
    <dbReference type="NCBI Taxonomy" id="946122"/>
    <lineage>
        <taxon>Eukaryota</taxon>
        <taxon>Fungi</taxon>
        <taxon>Dikarya</taxon>
        <taxon>Basidiomycota</taxon>
        <taxon>Agaricomycotina</taxon>
        <taxon>Agaricomycetes</taxon>
        <taxon>Agaricomycetidae</taxon>
        <taxon>Agaricales</taxon>
        <taxon>Pluteineae</taxon>
        <taxon>Amanitaceae</taxon>
        <taxon>Amanita</taxon>
    </lineage>
</organism>
<dbReference type="AlphaFoldDB" id="A0A0C2XD00"/>
<dbReference type="HOGENOM" id="CLU_2728997_0_0_1"/>
<dbReference type="OrthoDB" id="2891292at2759"/>
<keyword evidence="2" id="KW-1185">Reference proteome</keyword>
<evidence type="ECO:0000313" key="1">
    <source>
        <dbReference type="EMBL" id="KIL66718.1"/>
    </source>
</evidence>
<evidence type="ECO:0000313" key="2">
    <source>
        <dbReference type="Proteomes" id="UP000054549"/>
    </source>
</evidence>
<feature type="non-terminal residue" evidence="1">
    <location>
        <position position="1"/>
    </location>
</feature>
<protein>
    <submittedName>
        <fullName evidence="1">Uncharacterized protein</fullName>
    </submittedName>
</protein>
<reference evidence="1 2" key="1">
    <citation type="submission" date="2014-04" db="EMBL/GenBank/DDBJ databases">
        <title>Evolutionary Origins and Diversification of the Mycorrhizal Mutualists.</title>
        <authorList>
            <consortium name="DOE Joint Genome Institute"/>
            <consortium name="Mycorrhizal Genomics Consortium"/>
            <person name="Kohler A."/>
            <person name="Kuo A."/>
            <person name="Nagy L.G."/>
            <person name="Floudas D."/>
            <person name="Copeland A."/>
            <person name="Barry K.W."/>
            <person name="Cichocki N."/>
            <person name="Veneault-Fourrey C."/>
            <person name="LaButti K."/>
            <person name="Lindquist E.A."/>
            <person name="Lipzen A."/>
            <person name="Lundell T."/>
            <person name="Morin E."/>
            <person name="Murat C."/>
            <person name="Riley R."/>
            <person name="Ohm R."/>
            <person name="Sun H."/>
            <person name="Tunlid A."/>
            <person name="Henrissat B."/>
            <person name="Grigoriev I.V."/>
            <person name="Hibbett D.S."/>
            <person name="Martin F."/>
        </authorList>
    </citation>
    <scope>NUCLEOTIDE SEQUENCE [LARGE SCALE GENOMIC DNA]</scope>
    <source>
        <strain evidence="1 2">Koide BX008</strain>
    </source>
</reference>
<proteinExistence type="predicted"/>
<gene>
    <name evidence="1" type="ORF">M378DRAFT_74661</name>
</gene>
<dbReference type="Proteomes" id="UP000054549">
    <property type="component" value="Unassembled WGS sequence"/>
</dbReference>
<accession>A0A0C2XD00</accession>